<evidence type="ECO:0000313" key="2">
    <source>
        <dbReference type="EMBL" id="MBT2187685.1"/>
    </source>
</evidence>
<protein>
    <recommendedName>
        <fullName evidence="4">Secreted protein</fullName>
    </recommendedName>
</protein>
<evidence type="ECO:0000313" key="3">
    <source>
        <dbReference type="Proteomes" id="UP001138757"/>
    </source>
</evidence>
<dbReference type="PROSITE" id="PS51257">
    <property type="entry name" value="PROKAR_LIPOPROTEIN"/>
    <property type="match status" value="1"/>
</dbReference>
<keyword evidence="3" id="KW-1185">Reference proteome</keyword>
<accession>A0A9X1DD40</accession>
<comment type="caution">
    <text evidence="2">The sequence shown here is derived from an EMBL/GenBank/DDBJ whole genome shotgun (WGS) entry which is preliminary data.</text>
</comment>
<feature type="chain" id="PRO_5040800150" description="Secreted protein" evidence="1">
    <location>
        <begin position="25"/>
        <end position="117"/>
    </location>
</feature>
<evidence type="ECO:0000256" key="1">
    <source>
        <dbReference type="SAM" id="SignalP"/>
    </source>
</evidence>
<proteinExistence type="predicted"/>
<feature type="signal peptide" evidence="1">
    <location>
        <begin position="1"/>
        <end position="24"/>
    </location>
</feature>
<name>A0A9X1DD40_9SPHN</name>
<sequence>MRIIGLVSLLLLLTSCSQSMQLTAGTPTPETVSCARTGGFLAQRGRRGNLMCVHPFVDAGKSCSSKSDCKGRCIAKTDGPLPEAGASAAGMCQADDRLFGCFAEIDKGKVKSSMCID</sequence>
<dbReference type="Proteomes" id="UP001138757">
    <property type="component" value="Unassembled WGS sequence"/>
</dbReference>
<keyword evidence="1" id="KW-0732">Signal</keyword>
<dbReference type="EMBL" id="JAHGAW010000007">
    <property type="protein sequence ID" value="MBT2187685.1"/>
    <property type="molecule type" value="Genomic_DNA"/>
</dbReference>
<evidence type="ECO:0008006" key="4">
    <source>
        <dbReference type="Google" id="ProtNLM"/>
    </source>
</evidence>
<dbReference type="AlphaFoldDB" id="A0A9X1DD40"/>
<gene>
    <name evidence="2" type="ORF">KK488_12095</name>
</gene>
<reference evidence="2" key="1">
    <citation type="submission" date="2021-05" db="EMBL/GenBank/DDBJ databases">
        <title>Genome of Sphingobium sp. strain.</title>
        <authorList>
            <person name="Fan R."/>
        </authorList>
    </citation>
    <scope>NUCLEOTIDE SEQUENCE</scope>
    <source>
        <strain evidence="2">H33</strain>
    </source>
</reference>
<organism evidence="2 3">
    <name type="scientific">Sphingobium nicotianae</name>
    <dbReference type="NCBI Taxonomy" id="2782607"/>
    <lineage>
        <taxon>Bacteria</taxon>
        <taxon>Pseudomonadati</taxon>
        <taxon>Pseudomonadota</taxon>
        <taxon>Alphaproteobacteria</taxon>
        <taxon>Sphingomonadales</taxon>
        <taxon>Sphingomonadaceae</taxon>
        <taxon>Sphingobium</taxon>
    </lineage>
</organism>
<dbReference type="RefSeq" id="WP_214623862.1">
    <property type="nucleotide sequence ID" value="NZ_JAHGAW010000007.1"/>
</dbReference>